<accession>A0A0F9PIL1</accession>
<dbReference type="EMBL" id="LAZR01002310">
    <property type="protein sequence ID" value="KKN31675.1"/>
    <property type="molecule type" value="Genomic_DNA"/>
</dbReference>
<dbReference type="AlphaFoldDB" id="A0A0F9PIL1"/>
<protein>
    <submittedName>
        <fullName evidence="1">Uncharacterized protein</fullName>
    </submittedName>
</protein>
<proteinExistence type="predicted"/>
<gene>
    <name evidence="1" type="ORF">LCGC14_0821670</name>
</gene>
<feature type="non-terminal residue" evidence="1">
    <location>
        <position position="162"/>
    </location>
</feature>
<name>A0A0F9PIL1_9ZZZZ</name>
<evidence type="ECO:0000313" key="1">
    <source>
        <dbReference type="EMBL" id="KKN31675.1"/>
    </source>
</evidence>
<reference evidence="1" key="1">
    <citation type="journal article" date="2015" name="Nature">
        <title>Complex archaea that bridge the gap between prokaryotes and eukaryotes.</title>
        <authorList>
            <person name="Spang A."/>
            <person name="Saw J.H."/>
            <person name="Jorgensen S.L."/>
            <person name="Zaremba-Niedzwiedzka K."/>
            <person name="Martijn J."/>
            <person name="Lind A.E."/>
            <person name="van Eijk R."/>
            <person name="Schleper C."/>
            <person name="Guy L."/>
            <person name="Ettema T.J."/>
        </authorList>
    </citation>
    <scope>NUCLEOTIDE SEQUENCE</scope>
</reference>
<comment type="caution">
    <text evidence="1">The sequence shown here is derived from an EMBL/GenBank/DDBJ whole genome shotgun (WGS) entry which is preliminary data.</text>
</comment>
<organism evidence="1">
    <name type="scientific">marine sediment metagenome</name>
    <dbReference type="NCBI Taxonomy" id="412755"/>
    <lineage>
        <taxon>unclassified sequences</taxon>
        <taxon>metagenomes</taxon>
        <taxon>ecological metagenomes</taxon>
    </lineage>
</organism>
<sequence length="162" mass="18083">MIKTNCETCCFCKKDTNRFLCLAGQFCTSDGTSVSAPGCCRMHRTYGWLNKQEKSVSSLDLLIAASKGASLSASLIVFFDQATCTVKDLDRTICSLWGNVKPFFTDIIVADVTKPSQRTSRVLIDYIHSDHPDIPIAKIQADFTMDETYDKPTLVLRRIGRK</sequence>